<dbReference type="EMBL" id="JAWWNJ010000272">
    <property type="protein sequence ID" value="KAK6966449.1"/>
    <property type="molecule type" value="Genomic_DNA"/>
</dbReference>
<evidence type="ECO:0000313" key="5">
    <source>
        <dbReference type="Proteomes" id="UP001362999"/>
    </source>
</evidence>
<protein>
    <submittedName>
        <fullName evidence="2">Uncharacterized protein</fullName>
    </submittedName>
</protein>
<dbReference type="EMBL" id="JAWWNJ010000020">
    <property type="protein sequence ID" value="KAK7035005.1"/>
    <property type="molecule type" value="Genomic_DNA"/>
</dbReference>
<comment type="caution">
    <text evidence="2">The sequence shown here is derived from an EMBL/GenBank/DDBJ whole genome shotgun (WGS) entry which is preliminary data.</text>
</comment>
<dbReference type="EMBL" id="JAWWNJ010000272">
    <property type="protein sequence ID" value="KAK6966465.1"/>
    <property type="molecule type" value="Genomic_DNA"/>
</dbReference>
<organism evidence="2 5">
    <name type="scientific">Favolaschia claudopus</name>
    <dbReference type="NCBI Taxonomy" id="2862362"/>
    <lineage>
        <taxon>Eukaryota</taxon>
        <taxon>Fungi</taxon>
        <taxon>Dikarya</taxon>
        <taxon>Basidiomycota</taxon>
        <taxon>Agaricomycotina</taxon>
        <taxon>Agaricomycetes</taxon>
        <taxon>Agaricomycetidae</taxon>
        <taxon>Agaricales</taxon>
        <taxon>Marasmiineae</taxon>
        <taxon>Mycenaceae</taxon>
        <taxon>Favolaschia</taxon>
    </lineage>
</organism>
<reference evidence="2 5" key="1">
    <citation type="journal article" date="2024" name="J Genomics">
        <title>Draft genome sequencing and assembly of Favolaschia claudopus CIRM-BRFM 2984 isolated from oak limbs.</title>
        <authorList>
            <person name="Navarro D."/>
            <person name="Drula E."/>
            <person name="Chaduli D."/>
            <person name="Cazenave R."/>
            <person name="Ahrendt S."/>
            <person name="Wang J."/>
            <person name="Lipzen A."/>
            <person name="Daum C."/>
            <person name="Barry K."/>
            <person name="Grigoriev I.V."/>
            <person name="Favel A."/>
            <person name="Rosso M.N."/>
            <person name="Martin F."/>
        </authorList>
    </citation>
    <scope>NUCLEOTIDE SEQUENCE [LARGE SCALE GENOMIC DNA]</scope>
    <source>
        <strain evidence="2 5">CIRM-BRFM 2984</strain>
    </source>
</reference>
<name>A0AAV9YZC4_9AGAR</name>
<proteinExistence type="predicted"/>
<keyword evidence="5" id="KW-1185">Reference proteome</keyword>
<gene>
    <name evidence="4" type="ORF">R3P38DRAFT_2772053</name>
    <name evidence="2" type="ORF">R3P38DRAFT_2816222</name>
    <name evidence="3" type="ORF">R3P38DRAFT_2816234</name>
</gene>
<evidence type="ECO:0000313" key="4">
    <source>
        <dbReference type="EMBL" id="KAK7035005.1"/>
    </source>
</evidence>
<evidence type="ECO:0000256" key="1">
    <source>
        <dbReference type="SAM" id="MobiDB-lite"/>
    </source>
</evidence>
<accession>A0AAV9YZC4</accession>
<feature type="region of interest" description="Disordered" evidence="1">
    <location>
        <begin position="1"/>
        <end position="24"/>
    </location>
</feature>
<dbReference type="Proteomes" id="UP001362999">
    <property type="component" value="Unassembled WGS sequence"/>
</dbReference>
<evidence type="ECO:0000313" key="3">
    <source>
        <dbReference type="EMBL" id="KAK6966465.1"/>
    </source>
</evidence>
<dbReference type="AlphaFoldDB" id="A0AAV9YZC4"/>
<sequence length="200" mass="21715">MPSGTPKAQFEEDVPPSTPYSTKSAFQVTMSRDLEGIGTAAIADNSPVPATPITPVPVQRRFAAHAPGVPVPSGWPSLVYTTPAPVLSVTGTTTQPMYYPSYPIQPFRPPPPRKMTDAAMQTVDVIDNLPSRTKMAIDFTSDIFNGIIPHTDVGGRQRTKFHWPSGIEIAPEDRLLVVFRAVKKAGFPTLGAFFVHRSTE</sequence>
<evidence type="ECO:0000313" key="2">
    <source>
        <dbReference type="EMBL" id="KAK6966449.1"/>
    </source>
</evidence>